<dbReference type="EMBL" id="PGVA01000002">
    <property type="protein sequence ID" value="PLR86536.1"/>
    <property type="molecule type" value="Genomic_DNA"/>
</dbReference>
<comment type="caution">
    <text evidence="2">The sequence shown here is derived from an EMBL/GenBank/DDBJ whole genome shotgun (WGS) entry which is preliminary data.</text>
</comment>
<organism evidence="2 4">
    <name type="scientific">Bacillus canaveralius</name>
    <dbReference type="NCBI Taxonomy" id="1403243"/>
    <lineage>
        <taxon>Bacteria</taxon>
        <taxon>Bacillati</taxon>
        <taxon>Bacillota</taxon>
        <taxon>Bacilli</taxon>
        <taxon>Bacillales</taxon>
        <taxon>Bacillaceae</taxon>
        <taxon>Bacillus</taxon>
    </lineage>
</organism>
<dbReference type="EMBL" id="PGVD01000012">
    <property type="protein sequence ID" value="PLS00307.1"/>
    <property type="molecule type" value="Genomic_DNA"/>
</dbReference>
<evidence type="ECO:0000313" key="5">
    <source>
        <dbReference type="Proteomes" id="UP000235114"/>
    </source>
</evidence>
<dbReference type="Proteomes" id="UP000235114">
    <property type="component" value="Unassembled WGS sequence"/>
</dbReference>
<dbReference type="AlphaFoldDB" id="A0A2N5GSA6"/>
<dbReference type="OrthoDB" id="9923305at2"/>
<reference evidence="3 5" key="2">
    <citation type="submission" date="2017-12" db="EMBL/GenBank/DDBJ databases">
        <title>Comparative Functional Genomics of Dry Heat Resistant strains isolated from the Viking Spacecraft.</title>
        <authorList>
            <person name="Seuylemezian A."/>
            <person name="Cooper K."/>
            <person name="Vaishampayan P."/>
        </authorList>
    </citation>
    <scope>NUCLEOTIDE SEQUENCE [LARGE SCALE GENOMIC DNA]</scope>
    <source>
        <strain evidence="3 5">ATCC 29669</strain>
    </source>
</reference>
<keyword evidence="1" id="KW-0472">Membrane</keyword>
<name>A0A2N5GSA6_9BACI</name>
<protein>
    <submittedName>
        <fullName evidence="2">Uncharacterized protein</fullName>
    </submittedName>
</protein>
<keyword evidence="5" id="KW-1185">Reference proteome</keyword>
<feature type="transmembrane region" description="Helical" evidence="1">
    <location>
        <begin position="30"/>
        <end position="49"/>
    </location>
</feature>
<evidence type="ECO:0000313" key="2">
    <source>
        <dbReference type="EMBL" id="PLR86536.1"/>
    </source>
</evidence>
<feature type="transmembrane region" description="Helical" evidence="1">
    <location>
        <begin position="124"/>
        <end position="145"/>
    </location>
</feature>
<keyword evidence="1" id="KW-1133">Transmembrane helix</keyword>
<accession>A0A2N5GSA6</accession>
<dbReference type="Proteomes" id="UP000234951">
    <property type="component" value="Unassembled WGS sequence"/>
</dbReference>
<feature type="transmembrane region" description="Helical" evidence="1">
    <location>
        <begin position="94"/>
        <end position="112"/>
    </location>
</feature>
<evidence type="ECO:0000256" key="1">
    <source>
        <dbReference type="SAM" id="Phobius"/>
    </source>
</evidence>
<evidence type="ECO:0000313" key="4">
    <source>
        <dbReference type="Proteomes" id="UP000234951"/>
    </source>
</evidence>
<feature type="transmembrane region" description="Helical" evidence="1">
    <location>
        <begin position="61"/>
        <end position="82"/>
    </location>
</feature>
<keyword evidence="1" id="KW-0812">Transmembrane</keyword>
<dbReference type="RefSeq" id="WP_101575321.1">
    <property type="nucleotide sequence ID" value="NZ_PGVA01000002.1"/>
</dbReference>
<evidence type="ECO:0000313" key="3">
    <source>
        <dbReference type="EMBL" id="PLS00307.1"/>
    </source>
</evidence>
<proteinExistence type="predicted"/>
<gene>
    <name evidence="2" type="ORF">CU635_01045</name>
    <name evidence="3" type="ORF">CVD25_03450</name>
</gene>
<reference evidence="2 4" key="1">
    <citation type="submission" date="2017-11" db="EMBL/GenBank/DDBJ databases">
        <title>Comparitive Functional Genomics of Dry Heat Resistant strains isolated from the Viking Spacecraft.</title>
        <authorList>
            <person name="Seuylemezian A."/>
            <person name="Cooper K."/>
            <person name="Vaishampayan P."/>
        </authorList>
    </citation>
    <scope>NUCLEOTIDE SEQUENCE [LARGE SCALE GENOMIC DNA]</scope>
    <source>
        <strain evidence="2 4">M4.6</strain>
    </source>
</reference>
<sequence>MLSFWVVLLVTLILCYALRRDPDIYLFLGVTHWLFVSIVIQLPMFLMEYNMNAIEIMKSPLSFITYHFVQIFTIPALFLFIYLHYTEQAASRKLILLFLLLLLCIGGENMFVADGVLVHKEWSFLTSMVYWGSVIALYYMFAYFVDMAIRKERTRHAADADPL</sequence>